<comment type="function">
    <text evidence="6">Forms chloride channels.</text>
</comment>
<dbReference type="OrthoDB" id="201595at2759"/>
<keyword evidence="3" id="KW-1133">Transmembrane helix</keyword>
<evidence type="ECO:0000256" key="6">
    <source>
        <dbReference type="RuleBase" id="RU363126"/>
    </source>
</evidence>
<dbReference type="Proteomes" id="UP000218231">
    <property type="component" value="Unassembled WGS sequence"/>
</dbReference>
<keyword evidence="2" id="KW-0812">Transmembrane</keyword>
<evidence type="ECO:0000256" key="4">
    <source>
        <dbReference type="ARBA" id="ARBA00023136"/>
    </source>
</evidence>
<proteinExistence type="inferred from homology"/>
<evidence type="ECO:0000313" key="7">
    <source>
        <dbReference type="EMBL" id="PAV83974.1"/>
    </source>
</evidence>
<dbReference type="PANTHER" id="PTHR10736">
    <property type="entry name" value="BESTROPHIN"/>
    <property type="match status" value="1"/>
</dbReference>
<evidence type="ECO:0000313" key="8">
    <source>
        <dbReference type="Proteomes" id="UP000218231"/>
    </source>
</evidence>
<accession>A0A2A2LCV7</accession>
<keyword evidence="6" id="KW-0868">Chloride</keyword>
<keyword evidence="6" id="KW-0869">Chloride channel</keyword>
<keyword evidence="6" id="KW-1003">Cell membrane</keyword>
<dbReference type="AlphaFoldDB" id="A0A2A2LCV7"/>
<name>A0A2A2LCV7_9BILA</name>
<keyword evidence="6" id="KW-0406">Ion transport</keyword>
<gene>
    <name evidence="7" type="ORF">WR25_25307</name>
</gene>
<dbReference type="Pfam" id="PF01062">
    <property type="entry name" value="Bestrophin"/>
    <property type="match status" value="1"/>
</dbReference>
<evidence type="ECO:0000256" key="3">
    <source>
        <dbReference type="ARBA" id="ARBA00022989"/>
    </source>
</evidence>
<keyword evidence="4" id="KW-0472">Membrane</keyword>
<dbReference type="EMBL" id="LIAE01006900">
    <property type="protein sequence ID" value="PAV83974.1"/>
    <property type="molecule type" value="Genomic_DNA"/>
</dbReference>
<organism evidence="7 8">
    <name type="scientific">Diploscapter pachys</name>
    <dbReference type="NCBI Taxonomy" id="2018661"/>
    <lineage>
        <taxon>Eukaryota</taxon>
        <taxon>Metazoa</taxon>
        <taxon>Ecdysozoa</taxon>
        <taxon>Nematoda</taxon>
        <taxon>Chromadorea</taxon>
        <taxon>Rhabditida</taxon>
        <taxon>Rhabditina</taxon>
        <taxon>Rhabditomorpha</taxon>
        <taxon>Rhabditoidea</taxon>
        <taxon>Rhabditidae</taxon>
        <taxon>Diploscapter</taxon>
    </lineage>
</organism>
<keyword evidence="6" id="KW-0407">Ion channel</keyword>
<evidence type="ECO:0000256" key="2">
    <source>
        <dbReference type="ARBA" id="ARBA00022692"/>
    </source>
</evidence>
<dbReference type="InterPro" id="IPR021134">
    <property type="entry name" value="Bestrophin-like"/>
</dbReference>
<dbReference type="GO" id="GO:0005254">
    <property type="term" value="F:chloride channel activity"/>
    <property type="evidence" value="ECO:0007669"/>
    <property type="project" value="UniProtKB-KW"/>
</dbReference>
<comment type="caution">
    <text evidence="7">The sequence shown here is derived from an EMBL/GenBank/DDBJ whole genome shotgun (WGS) entry which is preliminary data.</text>
</comment>
<dbReference type="GO" id="GO:0034707">
    <property type="term" value="C:chloride channel complex"/>
    <property type="evidence" value="ECO:0007669"/>
    <property type="project" value="UniProtKB-KW"/>
</dbReference>
<evidence type="ECO:0000256" key="5">
    <source>
        <dbReference type="ARBA" id="ARBA00034769"/>
    </source>
</evidence>
<evidence type="ECO:0000256" key="1">
    <source>
        <dbReference type="ARBA" id="ARBA00004141"/>
    </source>
</evidence>
<comment type="similarity">
    <text evidence="5 6">Belongs to the anion channel-forming bestrophin (TC 1.A.46) family. Calcium-sensitive chloride channel subfamily.</text>
</comment>
<reference evidence="7 8" key="1">
    <citation type="journal article" date="2017" name="Curr. Biol.">
        <title>Genome architecture and evolution of a unichromosomal asexual nematode.</title>
        <authorList>
            <person name="Fradin H."/>
            <person name="Zegar C."/>
            <person name="Gutwein M."/>
            <person name="Lucas J."/>
            <person name="Kovtun M."/>
            <person name="Corcoran D."/>
            <person name="Baugh L.R."/>
            <person name="Kiontke K."/>
            <person name="Gunsalus K."/>
            <person name="Fitch D.H."/>
            <person name="Piano F."/>
        </authorList>
    </citation>
    <scope>NUCLEOTIDE SEQUENCE [LARGE SCALE GENOMIC DNA]</scope>
    <source>
        <strain evidence="7">PF1309</strain>
    </source>
</reference>
<dbReference type="STRING" id="2018661.A0A2A2LCV7"/>
<keyword evidence="8" id="KW-1185">Reference proteome</keyword>
<sequence length="109" mass="12870">MLFYLGWLKVGQFLMNPFGEDDDDFELNYILDRNNCIAYQMATEMADQLPNIHGVRMLKFIPHTRASFKIQVTLLGFHSIFKLSRYLNLSHNIAKYCEMESWSPEIIFI</sequence>
<dbReference type="InterPro" id="IPR000615">
    <property type="entry name" value="Bestrophin"/>
</dbReference>
<protein>
    <recommendedName>
        <fullName evidence="6">Bestrophin homolog</fullName>
    </recommendedName>
</protein>
<comment type="subcellular location">
    <subcellularLocation>
        <location evidence="6">Cell membrane</location>
        <topology evidence="6">Multi-pass membrane protein</topology>
    </subcellularLocation>
    <subcellularLocation>
        <location evidence="1">Membrane</location>
        <topology evidence="1">Multi-pass membrane protein</topology>
    </subcellularLocation>
</comment>
<dbReference type="PANTHER" id="PTHR10736:SF31">
    <property type="entry name" value="BESTROPHIN HOMOLOG 14"/>
    <property type="match status" value="1"/>
</dbReference>
<dbReference type="GO" id="GO:0005886">
    <property type="term" value="C:plasma membrane"/>
    <property type="evidence" value="ECO:0007669"/>
    <property type="project" value="UniProtKB-SubCell"/>
</dbReference>
<keyword evidence="6" id="KW-0813">Transport</keyword>